<dbReference type="Proteomes" id="UP000038040">
    <property type="component" value="Unplaced"/>
</dbReference>
<dbReference type="CDD" id="cd00201">
    <property type="entry name" value="WW"/>
    <property type="match status" value="1"/>
</dbReference>
<evidence type="ECO:0000259" key="2">
    <source>
        <dbReference type="PROSITE" id="PS50020"/>
    </source>
</evidence>
<evidence type="ECO:0000313" key="4">
    <source>
        <dbReference type="Proteomes" id="UP000038040"/>
    </source>
</evidence>
<evidence type="ECO:0000313" key="3">
    <source>
        <dbReference type="EMBL" id="VDN58580.1"/>
    </source>
</evidence>
<evidence type="ECO:0000256" key="1">
    <source>
        <dbReference type="SAM" id="MobiDB-lite"/>
    </source>
</evidence>
<protein>
    <submittedName>
        <fullName evidence="6">WW domain-containing protein</fullName>
    </submittedName>
</protein>
<dbReference type="STRING" id="318479.A0A0N4UBR9"/>
<accession>A0A0N4UBR9</accession>
<dbReference type="SUPFAM" id="SSF51045">
    <property type="entry name" value="WW domain"/>
    <property type="match status" value="1"/>
</dbReference>
<name>A0A0N4UBR9_DRAME</name>
<dbReference type="WBParaSite" id="DME_0000467001-mRNA-1">
    <property type="protein sequence ID" value="DME_0000467001-mRNA-1"/>
    <property type="gene ID" value="DME_0000467001"/>
</dbReference>
<dbReference type="EMBL" id="UYYG01001169">
    <property type="protein sequence ID" value="VDN58580.1"/>
    <property type="molecule type" value="Genomic_DNA"/>
</dbReference>
<dbReference type="InterPro" id="IPR001202">
    <property type="entry name" value="WW_dom"/>
</dbReference>
<feature type="domain" description="WW" evidence="2">
    <location>
        <begin position="79"/>
        <end position="112"/>
    </location>
</feature>
<dbReference type="SMART" id="SM00456">
    <property type="entry name" value="WW"/>
    <property type="match status" value="1"/>
</dbReference>
<dbReference type="Proteomes" id="UP000274756">
    <property type="component" value="Unassembled WGS sequence"/>
</dbReference>
<dbReference type="Pfam" id="PF00397">
    <property type="entry name" value="WW"/>
    <property type="match status" value="1"/>
</dbReference>
<feature type="region of interest" description="Disordered" evidence="1">
    <location>
        <begin position="1"/>
        <end position="44"/>
    </location>
</feature>
<gene>
    <name evidence="3" type="ORF">DME_LOCUS8553</name>
</gene>
<evidence type="ECO:0000313" key="6">
    <source>
        <dbReference type="WBParaSite" id="DME_0000467001-mRNA-1"/>
    </source>
</evidence>
<dbReference type="Gene3D" id="2.20.70.10">
    <property type="match status" value="1"/>
</dbReference>
<reference evidence="6" key="1">
    <citation type="submission" date="2017-02" db="UniProtKB">
        <authorList>
            <consortium name="WormBaseParasite"/>
        </authorList>
    </citation>
    <scope>IDENTIFICATION</scope>
</reference>
<keyword evidence="5" id="KW-1185">Reference proteome</keyword>
<reference evidence="3 5" key="2">
    <citation type="submission" date="2018-11" db="EMBL/GenBank/DDBJ databases">
        <authorList>
            <consortium name="Pathogen Informatics"/>
        </authorList>
    </citation>
    <scope>NUCLEOTIDE SEQUENCE [LARGE SCALE GENOMIC DNA]</scope>
</reference>
<organism evidence="4 6">
    <name type="scientific">Dracunculus medinensis</name>
    <name type="common">Guinea worm</name>
    <dbReference type="NCBI Taxonomy" id="318479"/>
    <lineage>
        <taxon>Eukaryota</taxon>
        <taxon>Metazoa</taxon>
        <taxon>Ecdysozoa</taxon>
        <taxon>Nematoda</taxon>
        <taxon>Chromadorea</taxon>
        <taxon>Rhabditida</taxon>
        <taxon>Spirurina</taxon>
        <taxon>Dracunculoidea</taxon>
        <taxon>Dracunculidae</taxon>
        <taxon>Dracunculus</taxon>
    </lineage>
</organism>
<evidence type="ECO:0000313" key="5">
    <source>
        <dbReference type="Proteomes" id="UP000274756"/>
    </source>
</evidence>
<dbReference type="OrthoDB" id="63972at2759"/>
<dbReference type="InterPro" id="IPR036020">
    <property type="entry name" value="WW_dom_sf"/>
</dbReference>
<sequence>MRGNNFNRPMRPYGIRGMGPRPGPLGAYCNDRGERGRGGGPPGGYPRTPFYAGYSANMAMGGVPMNQASGMVPFLAGVAPEEELWVETKSPEGKPYYYNAVTRETVWERPATAKVMEQGELQALVEKDAKEEKEQGKKFGCSIVLFNLFHLNHFRKKYFQ</sequence>
<proteinExistence type="predicted"/>
<dbReference type="AlphaFoldDB" id="A0A0N4UBR9"/>
<dbReference type="PROSITE" id="PS50020">
    <property type="entry name" value="WW_DOMAIN_2"/>
    <property type="match status" value="1"/>
</dbReference>